<organism evidence="2">
    <name type="scientific">Ignisphaera aggregans</name>
    <dbReference type="NCBI Taxonomy" id="334771"/>
    <lineage>
        <taxon>Archaea</taxon>
        <taxon>Thermoproteota</taxon>
        <taxon>Thermoprotei</taxon>
        <taxon>Desulfurococcales</taxon>
        <taxon>Desulfurococcaceae</taxon>
        <taxon>Ignisphaera</taxon>
    </lineage>
</organism>
<proteinExistence type="predicted"/>
<evidence type="ECO:0000313" key="2">
    <source>
        <dbReference type="EMBL" id="HGI88070.1"/>
    </source>
</evidence>
<dbReference type="Pfam" id="PF07362">
    <property type="entry name" value="CcdA"/>
    <property type="match status" value="1"/>
</dbReference>
<reference evidence="2" key="1">
    <citation type="journal article" date="2020" name="mSystems">
        <title>Genome- and Community-Level Interaction Insights into Carbon Utilization and Element Cycling Functions of Hydrothermarchaeota in Hydrothermal Sediment.</title>
        <authorList>
            <person name="Zhou Z."/>
            <person name="Liu Y."/>
            <person name="Xu W."/>
            <person name="Pan J."/>
            <person name="Luo Z.H."/>
            <person name="Li M."/>
        </authorList>
    </citation>
    <scope>NUCLEOTIDE SEQUENCE [LARGE SCALE GENOMIC DNA]</scope>
    <source>
        <strain evidence="2">SpSt-732</strain>
    </source>
</reference>
<sequence length="74" mass="8382">MGGYVAVSVKVGRDVVERARALGIDISELVRRVLEEEVSRRELTRKRLGELRDALSAVDVGRVVKHIRKDREGR</sequence>
<name>A0A7C4FI13_9CREN</name>
<accession>A0A7C4FI13</accession>
<gene>
    <name evidence="2" type="ORF">ENV14_06770</name>
</gene>
<dbReference type="InterPro" id="IPR009956">
    <property type="entry name" value="Post-segregation_anti-tox_CcdA"/>
</dbReference>
<dbReference type="EMBL" id="DTFF01000059">
    <property type="protein sequence ID" value="HGI88070.1"/>
    <property type="molecule type" value="Genomic_DNA"/>
</dbReference>
<keyword evidence="1" id="KW-1277">Toxin-antitoxin system</keyword>
<comment type="caution">
    <text evidence="2">The sequence shown here is derived from an EMBL/GenBank/DDBJ whole genome shotgun (WGS) entry which is preliminary data.</text>
</comment>
<evidence type="ECO:0000256" key="1">
    <source>
        <dbReference type="ARBA" id="ARBA00022649"/>
    </source>
</evidence>
<dbReference type="AlphaFoldDB" id="A0A7C4FI13"/>
<evidence type="ECO:0008006" key="3">
    <source>
        <dbReference type="Google" id="ProtNLM"/>
    </source>
</evidence>
<protein>
    <recommendedName>
        <fullName evidence="3">CopG family transcriptional regulator</fullName>
    </recommendedName>
</protein>